<gene>
    <name evidence="1" type="ORF">LCGC14_2630100</name>
</gene>
<proteinExistence type="predicted"/>
<organism evidence="1">
    <name type="scientific">marine sediment metagenome</name>
    <dbReference type="NCBI Taxonomy" id="412755"/>
    <lineage>
        <taxon>unclassified sequences</taxon>
        <taxon>metagenomes</taxon>
        <taxon>ecological metagenomes</taxon>
    </lineage>
</organism>
<feature type="non-terminal residue" evidence="1">
    <location>
        <position position="21"/>
    </location>
</feature>
<dbReference type="EMBL" id="LAZR01045089">
    <property type="protein sequence ID" value="KKK99703.1"/>
    <property type="molecule type" value="Genomic_DNA"/>
</dbReference>
<evidence type="ECO:0000313" key="1">
    <source>
        <dbReference type="EMBL" id="KKK99703.1"/>
    </source>
</evidence>
<protein>
    <submittedName>
        <fullName evidence="1">Uncharacterized protein</fullName>
    </submittedName>
</protein>
<accession>A0A0F9A0N5</accession>
<reference evidence="1" key="1">
    <citation type="journal article" date="2015" name="Nature">
        <title>Complex archaea that bridge the gap between prokaryotes and eukaryotes.</title>
        <authorList>
            <person name="Spang A."/>
            <person name="Saw J.H."/>
            <person name="Jorgensen S.L."/>
            <person name="Zaremba-Niedzwiedzka K."/>
            <person name="Martijn J."/>
            <person name="Lind A.E."/>
            <person name="van Eijk R."/>
            <person name="Schleper C."/>
            <person name="Guy L."/>
            <person name="Ettema T.J."/>
        </authorList>
    </citation>
    <scope>NUCLEOTIDE SEQUENCE</scope>
</reference>
<sequence length="21" mass="2338">MALWLDGKEVIANALFQGTFL</sequence>
<comment type="caution">
    <text evidence="1">The sequence shown here is derived from an EMBL/GenBank/DDBJ whole genome shotgun (WGS) entry which is preliminary data.</text>
</comment>
<name>A0A0F9A0N5_9ZZZZ</name>
<dbReference type="AlphaFoldDB" id="A0A0F9A0N5"/>